<organism evidence="11 12">
    <name type="scientific">Methylomonas aurea</name>
    <dbReference type="NCBI Taxonomy" id="2952224"/>
    <lineage>
        <taxon>Bacteria</taxon>
        <taxon>Pseudomonadati</taxon>
        <taxon>Pseudomonadota</taxon>
        <taxon>Gammaproteobacteria</taxon>
        <taxon>Methylococcales</taxon>
        <taxon>Methylococcaceae</taxon>
        <taxon>Methylomonas</taxon>
    </lineage>
</organism>
<dbReference type="CDD" id="cd11386">
    <property type="entry name" value="MCP_signal"/>
    <property type="match status" value="1"/>
</dbReference>
<dbReference type="SMART" id="SM00283">
    <property type="entry name" value="MA"/>
    <property type="match status" value="1"/>
</dbReference>
<accession>A0ABT1UHW7</accession>
<dbReference type="CDD" id="cd06225">
    <property type="entry name" value="HAMP"/>
    <property type="match status" value="1"/>
</dbReference>
<keyword evidence="2 8" id="KW-0812">Transmembrane</keyword>
<reference evidence="11 12" key="1">
    <citation type="submission" date="2022-07" db="EMBL/GenBank/DDBJ databases">
        <title>Methylomonas rivi sp. nov., Methylomonas rosea sp. nov., Methylomonas aureus sp. nov. and Methylomonas subterranea sp. nov., four novel methanotrophs isolated from a freshwater creek and the deep terrestrial subsurface.</title>
        <authorList>
            <person name="Abin C."/>
            <person name="Sankaranarayanan K."/>
            <person name="Garner C."/>
            <person name="Sindelar R."/>
            <person name="Kotary K."/>
            <person name="Garner R."/>
            <person name="Barclay S."/>
            <person name="Lawson P."/>
            <person name="Krumholz L."/>
        </authorList>
    </citation>
    <scope>NUCLEOTIDE SEQUENCE [LARGE SCALE GENOMIC DNA]</scope>
    <source>
        <strain evidence="11 12">SURF-1</strain>
    </source>
</reference>
<name>A0ABT1UHW7_9GAMM</name>
<evidence type="ECO:0000256" key="3">
    <source>
        <dbReference type="ARBA" id="ARBA00022989"/>
    </source>
</evidence>
<protein>
    <submittedName>
        <fullName evidence="11">Methyl-accepting chemotaxis protein</fullName>
    </submittedName>
</protein>
<dbReference type="InterPro" id="IPR004089">
    <property type="entry name" value="MCPsignal_dom"/>
</dbReference>
<sequence>MLKDLTIKTALTYIALALFAANLLFLASLWIAFSSIDDSLTDTTKKQDTSDALSHVRFHVVQIQQFLTDVGATHTEDGFADAEQNLAEAFRNLDEAARLQPNLQTKADELKTKIRTMYDAGVKMGWDYIKLGNEAGTATMKAPVVGLDDTAESLTMELSTLTDQLDRELALAKQKLSTSLHEYSASRIAFSIALLLFVVTCLALLYFKIEPPLNALQKSLEVMKQGGGDLTRRIPHEGRDEIGSIVKLFNEFLSMLHGLMRQVAMESEQLTSSSNRLSQMSERVQQDIFKSQMGANQVATTVTELSATVTEVSNNTHDAAQTAQQSSQAANNGKAVVTRTVHSIHALSNNIDRASQVIGSVEHDCVNVSSVLDVIQSIADQTNLLALNAAIEAARAGEQGRGFAVVADEVRTLASRTQESTHEIQAMIEKLQQGSRQAVKAMTESQTHTKETVAVIESTGTLLDDISAMVERISEMNAHISDAVKEQKIVVEHINQNVIAINEATVNNTADAEQTAREAHHLQDIAGNLQKAISQFRL</sequence>
<dbReference type="Proteomes" id="UP001524569">
    <property type="component" value="Unassembled WGS sequence"/>
</dbReference>
<dbReference type="Gene3D" id="1.10.287.950">
    <property type="entry name" value="Methyl-accepting chemotaxis protein"/>
    <property type="match status" value="1"/>
</dbReference>
<evidence type="ECO:0000256" key="5">
    <source>
        <dbReference type="ARBA" id="ARBA00023224"/>
    </source>
</evidence>
<keyword evidence="5 7" id="KW-0807">Transducer</keyword>
<comment type="similarity">
    <text evidence="6">Belongs to the methyl-accepting chemotaxis (MCP) protein family.</text>
</comment>
<keyword evidence="3 8" id="KW-1133">Transmembrane helix</keyword>
<dbReference type="PANTHER" id="PTHR32089:SF119">
    <property type="entry name" value="METHYL-ACCEPTING CHEMOTAXIS PROTEIN CTPL"/>
    <property type="match status" value="1"/>
</dbReference>
<dbReference type="PRINTS" id="PR00260">
    <property type="entry name" value="CHEMTRNSDUCR"/>
</dbReference>
<dbReference type="InterPro" id="IPR004090">
    <property type="entry name" value="Chemotax_Me-accpt_rcpt"/>
</dbReference>
<dbReference type="RefSeq" id="WP_256611118.1">
    <property type="nucleotide sequence ID" value="NZ_JANIBM010000012.1"/>
</dbReference>
<dbReference type="Pfam" id="PF00672">
    <property type="entry name" value="HAMP"/>
    <property type="match status" value="1"/>
</dbReference>
<proteinExistence type="inferred from homology"/>
<gene>
    <name evidence="11" type="ORF">NP603_11990</name>
</gene>
<dbReference type="PANTHER" id="PTHR32089">
    <property type="entry name" value="METHYL-ACCEPTING CHEMOTAXIS PROTEIN MCPB"/>
    <property type="match status" value="1"/>
</dbReference>
<evidence type="ECO:0000256" key="4">
    <source>
        <dbReference type="ARBA" id="ARBA00023136"/>
    </source>
</evidence>
<evidence type="ECO:0000256" key="1">
    <source>
        <dbReference type="ARBA" id="ARBA00004141"/>
    </source>
</evidence>
<feature type="transmembrane region" description="Helical" evidence="8">
    <location>
        <begin position="12"/>
        <end position="33"/>
    </location>
</feature>
<evidence type="ECO:0000256" key="7">
    <source>
        <dbReference type="PROSITE-ProRule" id="PRU00284"/>
    </source>
</evidence>
<evidence type="ECO:0000256" key="2">
    <source>
        <dbReference type="ARBA" id="ARBA00022692"/>
    </source>
</evidence>
<evidence type="ECO:0000256" key="8">
    <source>
        <dbReference type="SAM" id="Phobius"/>
    </source>
</evidence>
<dbReference type="PROSITE" id="PS50111">
    <property type="entry name" value="CHEMOTAXIS_TRANSDUC_2"/>
    <property type="match status" value="1"/>
</dbReference>
<evidence type="ECO:0000259" key="10">
    <source>
        <dbReference type="PROSITE" id="PS50885"/>
    </source>
</evidence>
<keyword evidence="4 8" id="KW-0472">Membrane</keyword>
<evidence type="ECO:0000313" key="11">
    <source>
        <dbReference type="EMBL" id="MCQ8181831.1"/>
    </source>
</evidence>
<dbReference type="SMART" id="SM00304">
    <property type="entry name" value="HAMP"/>
    <property type="match status" value="1"/>
</dbReference>
<dbReference type="EMBL" id="JANIBM010000012">
    <property type="protein sequence ID" value="MCQ8181831.1"/>
    <property type="molecule type" value="Genomic_DNA"/>
</dbReference>
<feature type="transmembrane region" description="Helical" evidence="8">
    <location>
        <begin position="188"/>
        <end position="207"/>
    </location>
</feature>
<dbReference type="Pfam" id="PF00015">
    <property type="entry name" value="MCPsignal"/>
    <property type="match status" value="1"/>
</dbReference>
<feature type="domain" description="Methyl-accepting transducer" evidence="9">
    <location>
        <begin position="266"/>
        <end position="502"/>
    </location>
</feature>
<dbReference type="PROSITE" id="PS50885">
    <property type="entry name" value="HAMP"/>
    <property type="match status" value="1"/>
</dbReference>
<feature type="domain" description="HAMP" evidence="10">
    <location>
        <begin position="212"/>
        <end position="261"/>
    </location>
</feature>
<comment type="subcellular location">
    <subcellularLocation>
        <location evidence="1">Membrane</location>
        <topology evidence="1">Multi-pass membrane protein</topology>
    </subcellularLocation>
</comment>
<comment type="caution">
    <text evidence="11">The sequence shown here is derived from an EMBL/GenBank/DDBJ whole genome shotgun (WGS) entry which is preliminary data.</text>
</comment>
<evidence type="ECO:0000313" key="12">
    <source>
        <dbReference type="Proteomes" id="UP001524569"/>
    </source>
</evidence>
<evidence type="ECO:0000259" key="9">
    <source>
        <dbReference type="PROSITE" id="PS50111"/>
    </source>
</evidence>
<dbReference type="SUPFAM" id="SSF58104">
    <property type="entry name" value="Methyl-accepting chemotaxis protein (MCP) signaling domain"/>
    <property type="match status" value="1"/>
</dbReference>
<evidence type="ECO:0000256" key="6">
    <source>
        <dbReference type="ARBA" id="ARBA00029447"/>
    </source>
</evidence>
<dbReference type="InterPro" id="IPR003660">
    <property type="entry name" value="HAMP_dom"/>
</dbReference>
<keyword evidence="12" id="KW-1185">Reference proteome</keyword>